<organism evidence="2 3">
    <name type="scientific">Prymnesium parvum</name>
    <name type="common">Toxic golden alga</name>
    <dbReference type="NCBI Taxonomy" id="97485"/>
    <lineage>
        <taxon>Eukaryota</taxon>
        <taxon>Haptista</taxon>
        <taxon>Haptophyta</taxon>
        <taxon>Prymnesiophyceae</taxon>
        <taxon>Prymnesiales</taxon>
        <taxon>Prymnesiaceae</taxon>
        <taxon>Prymnesium</taxon>
    </lineage>
</organism>
<sequence length="279" mass="31935">MAAPTDAEMGVAEISKSLLDQVTHYHAQIGHNVRLDALQDLECKLLATAKELFHQKKFEEALNTFTHCLAVTEKTRTSKDQAVRGAVIHNIASCLHNLGELEAAQAYYEQAIQAFQKAETPVIEKAFFGDVNKRRISFVKERLVDITWGRRPECDKYLDENGNKRPVRVHYPPPSFPGGHDLRGTAHTRRDDVEELQTSRGEVDEVQERARKEWLQYYLEVGDWEKAADLVVTKGERDDLEYLMQSGSREPNSTEPRYMKKLGAFNEHRIQEDEDSPIL</sequence>
<dbReference type="Pfam" id="PF13424">
    <property type="entry name" value="TPR_12"/>
    <property type="match status" value="1"/>
</dbReference>
<dbReference type="AlphaFoldDB" id="A0AB34ITN5"/>
<feature type="region of interest" description="Disordered" evidence="1">
    <location>
        <begin position="165"/>
        <end position="184"/>
    </location>
</feature>
<gene>
    <name evidence="2" type="ORF">AB1Y20_008198</name>
</gene>
<comment type="caution">
    <text evidence="2">The sequence shown here is derived from an EMBL/GenBank/DDBJ whole genome shotgun (WGS) entry which is preliminary data.</text>
</comment>
<name>A0AB34ITN5_PRYPA</name>
<evidence type="ECO:0000313" key="3">
    <source>
        <dbReference type="Proteomes" id="UP001515480"/>
    </source>
</evidence>
<reference evidence="2 3" key="1">
    <citation type="journal article" date="2024" name="Science">
        <title>Giant polyketide synthase enzymes in the biosynthesis of giant marine polyether toxins.</title>
        <authorList>
            <person name="Fallon T.R."/>
            <person name="Shende V.V."/>
            <person name="Wierzbicki I.H."/>
            <person name="Pendleton A.L."/>
            <person name="Watervoot N.F."/>
            <person name="Auber R.P."/>
            <person name="Gonzalez D.J."/>
            <person name="Wisecaver J.H."/>
            <person name="Moore B.S."/>
        </authorList>
    </citation>
    <scope>NUCLEOTIDE SEQUENCE [LARGE SCALE GENOMIC DNA]</scope>
    <source>
        <strain evidence="2 3">12B1</strain>
    </source>
</reference>
<dbReference type="Gene3D" id="1.25.40.10">
    <property type="entry name" value="Tetratricopeptide repeat domain"/>
    <property type="match status" value="1"/>
</dbReference>
<dbReference type="EMBL" id="JBGBPQ010000018">
    <property type="protein sequence ID" value="KAL1507352.1"/>
    <property type="molecule type" value="Genomic_DNA"/>
</dbReference>
<evidence type="ECO:0000313" key="2">
    <source>
        <dbReference type="EMBL" id="KAL1507352.1"/>
    </source>
</evidence>
<protein>
    <submittedName>
        <fullName evidence="2">Uncharacterized protein</fullName>
    </submittedName>
</protein>
<dbReference type="Proteomes" id="UP001515480">
    <property type="component" value="Unassembled WGS sequence"/>
</dbReference>
<dbReference type="InterPro" id="IPR011990">
    <property type="entry name" value="TPR-like_helical_dom_sf"/>
</dbReference>
<keyword evidence="3" id="KW-1185">Reference proteome</keyword>
<dbReference type="SUPFAM" id="SSF48452">
    <property type="entry name" value="TPR-like"/>
    <property type="match status" value="1"/>
</dbReference>
<proteinExistence type="predicted"/>
<evidence type="ECO:0000256" key="1">
    <source>
        <dbReference type="SAM" id="MobiDB-lite"/>
    </source>
</evidence>
<accession>A0AB34ITN5</accession>